<dbReference type="EMBL" id="DXGC01000027">
    <property type="protein sequence ID" value="HIW90593.1"/>
    <property type="molecule type" value="Genomic_DNA"/>
</dbReference>
<evidence type="ECO:0000313" key="1">
    <source>
        <dbReference type="EMBL" id="HIW90593.1"/>
    </source>
</evidence>
<dbReference type="Proteomes" id="UP000824190">
    <property type="component" value="Unassembled WGS sequence"/>
</dbReference>
<name>A0A9D1RP11_9CORY</name>
<reference evidence="1" key="1">
    <citation type="journal article" date="2021" name="PeerJ">
        <title>Extensive microbial diversity within the chicken gut microbiome revealed by metagenomics and culture.</title>
        <authorList>
            <person name="Gilroy R."/>
            <person name="Ravi A."/>
            <person name="Getino M."/>
            <person name="Pursley I."/>
            <person name="Horton D.L."/>
            <person name="Alikhan N.F."/>
            <person name="Baker D."/>
            <person name="Gharbi K."/>
            <person name="Hall N."/>
            <person name="Watson M."/>
            <person name="Adriaenssens E.M."/>
            <person name="Foster-Nyarko E."/>
            <person name="Jarju S."/>
            <person name="Secka A."/>
            <person name="Antonio M."/>
            <person name="Oren A."/>
            <person name="Chaudhuri R.R."/>
            <person name="La Ragione R."/>
            <person name="Hildebrand F."/>
            <person name="Pallen M.J."/>
        </authorList>
    </citation>
    <scope>NUCLEOTIDE SEQUENCE</scope>
    <source>
        <strain evidence="1">CHK32-1732</strain>
    </source>
</reference>
<reference evidence="1" key="2">
    <citation type="submission" date="2021-04" db="EMBL/GenBank/DDBJ databases">
        <authorList>
            <person name="Gilroy R."/>
        </authorList>
    </citation>
    <scope>NUCLEOTIDE SEQUENCE</scope>
    <source>
        <strain evidence="1">CHK32-1732</strain>
    </source>
</reference>
<sequence length="144" mass="14665">MNDILVEGLGALGALGGGAGAGGAGASGGAQGGRLGARLTKLDGEQQMYSSPSSDAHRQTVQDDFFGGTEYVKTDEESGPGEPILKMVGVVGSGAMNMNPCVVQLVWSARELHAYAHAKEGLIKQRTCAKALLRLGDVLNGAGH</sequence>
<evidence type="ECO:0000313" key="2">
    <source>
        <dbReference type="Proteomes" id="UP000824190"/>
    </source>
</evidence>
<comment type="caution">
    <text evidence="1">The sequence shown here is derived from an EMBL/GenBank/DDBJ whole genome shotgun (WGS) entry which is preliminary data.</text>
</comment>
<proteinExistence type="predicted"/>
<protein>
    <submittedName>
        <fullName evidence="1">Uncharacterized protein</fullName>
    </submittedName>
</protein>
<dbReference type="AlphaFoldDB" id="A0A9D1RP11"/>
<organism evidence="1 2">
    <name type="scientific">Candidatus Corynebacterium avicola</name>
    <dbReference type="NCBI Taxonomy" id="2838527"/>
    <lineage>
        <taxon>Bacteria</taxon>
        <taxon>Bacillati</taxon>
        <taxon>Actinomycetota</taxon>
        <taxon>Actinomycetes</taxon>
        <taxon>Mycobacteriales</taxon>
        <taxon>Corynebacteriaceae</taxon>
        <taxon>Corynebacterium</taxon>
    </lineage>
</organism>
<gene>
    <name evidence="1" type="ORF">H9870_02885</name>
</gene>
<accession>A0A9D1RP11</accession>